<dbReference type="WBParaSite" id="L893_g18405.t1">
    <property type="protein sequence ID" value="L893_g18405.t1"/>
    <property type="gene ID" value="L893_g18405"/>
</dbReference>
<proteinExistence type="predicted"/>
<dbReference type="Proteomes" id="UP000095287">
    <property type="component" value="Unplaced"/>
</dbReference>
<reference evidence="2" key="1">
    <citation type="submission" date="2016-11" db="UniProtKB">
        <authorList>
            <consortium name="WormBaseParasite"/>
        </authorList>
    </citation>
    <scope>IDENTIFICATION</scope>
</reference>
<sequence length="84" mass="9759">MTTTESLFLIGVLDVYQRLIRVTQRFLRLVATLITLCGGPLTRVCHRRHQLVRERTKCYRIGDDRTSVIRLPVTQRLLGYGSKE</sequence>
<name>A0A1I7YPJ5_9BILA</name>
<dbReference type="AlphaFoldDB" id="A0A1I7YPJ5"/>
<evidence type="ECO:0000313" key="2">
    <source>
        <dbReference type="WBParaSite" id="L893_g18405.t1"/>
    </source>
</evidence>
<keyword evidence="1" id="KW-1185">Reference proteome</keyword>
<organism evidence="1 2">
    <name type="scientific">Steinernema glaseri</name>
    <dbReference type="NCBI Taxonomy" id="37863"/>
    <lineage>
        <taxon>Eukaryota</taxon>
        <taxon>Metazoa</taxon>
        <taxon>Ecdysozoa</taxon>
        <taxon>Nematoda</taxon>
        <taxon>Chromadorea</taxon>
        <taxon>Rhabditida</taxon>
        <taxon>Tylenchina</taxon>
        <taxon>Panagrolaimomorpha</taxon>
        <taxon>Strongyloidoidea</taxon>
        <taxon>Steinernematidae</taxon>
        <taxon>Steinernema</taxon>
    </lineage>
</organism>
<accession>A0A1I7YPJ5</accession>
<evidence type="ECO:0000313" key="1">
    <source>
        <dbReference type="Proteomes" id="UP000095287"/>
    </source>
</evidence>
<protein>
    <submittedName>
        <fullName evidence="2">Secreted protein</fullName>
    </submittedName>
</protein>